<gene>
    <name evidence="2" type="ORF">SAMN02745216_04659</name>
</gene>
<dbReference type="STRING" id="1121393.SAMN02745216_04659"/>
<proteinExistence type="predicted"/>
<dbReference type="RefSeq" id="WP_073478647.1">
    <property type="nucleotide sequence ID" value="NZ_FQZU01000046.1"/>
</dbReference>
<dbReference type="NCBIfam" id="TIGR04474">
    <property type="entry name" value="tcm_partner"/>
    <property type="match status" value="1"/>
</dbReference>
<feature type="domain" description="GMT-like wHTH" evidence="1">
    <location>
        <begin position="276"/>
        <end position="343"/>
    </location>
</feature>
<evidence type="ECO:0000313" key="2">
    <source>
        <dbReference type="EMBL" id="SHL12329.1"/>
    </source>
</evidence>
<evidence type="ECO:0000259" key="1">
    <source>
        <dbReference type="Pfam" id="PF22560"/>
    </source>
</evidence>
<sequence>MPTINLHNKPFDEATNTKLDIFQRYLEEWLPVFFRQGPKGLMICDFFAGPGYDKKGAPGSPILIFNNIRKYQNNLLEQNVRVRIILNERDPDKFDLLQKTITKEYGNLHAAIRNLVEVYPFQEDFQSLFGRMEDQFKKQPNLFFLDQNGVKEVTKPIFQRLISLYKTDFLFFISSSYIRRFAEEPSFQTIFPDLDPALIKGAPHDQSHRIVLETYKKRIPEDNPALLFPFSIMKNSNIYGLIFCSKHLLGVEKFLRIAWDKDKLSGQANFDIDDVEQQGLFPQYNKIPKKEAFQRKLEKFIVEQRETTNWEILHFTLQEGHIPEHAREKVSNLKKRGKVQYEGNIGFTYKTCSKPEKRHKIKWIDNG</sequence>
<keyword evidence="3" id="KW-1185">Reference proteome</keyword>
<dbReference type="Pfam" id="PF22560">
    <property type="entry name" value="GMT-wHTH"/>
    <property type="match status" value="1"/>
</dbReference>
<accession>A0A1M6Y2J1</accession>
<dbReference type="EMBL" id="FQZU01000046">
    <property type="protein sequence ID" value="SHL12329.1"/>
    <property type="molecule type" value="Genomic_DNA"/>
</dbReference>
<dbReference type="InterPro" id="IPR031009">
    <property type="entry name" value="Tcm_partner"/>
</dbReference>
<dbReference type="AlphaFoldDB" id="A0A1M6Y2J1"/>
<name>A0A1M6Y2J1_9BACT</name>
<dbReference type="InterPro" id="IPR054339">
    <property type="entry name" value="GMT_wHTH"/>
</dbReference>
<protein>
    <submittedName>
        <fullName evidence="2">Three-Cys-motif partner protein</fullName>
    </submittedName>
</protein>
<evidence type="ECO:0000313" key="3">
    <source>
        <dbReference type="Proteomes" id="UP000183994"/>
    </source>
</evidence>
<reference evidence="3" key="1">
    <citation type="submission" date="2016-11" db="EMBL/GenBank/DDBJ databases">
        <authorList>
            <person name="Varghese N."/>
            <person name="Submissions S."/>
        </authorList>
    </citation>
    <scope>NUCLEOTIDE SEQUENCE [LARGE SCALE GENOMIC DNA]</scope>
    <source>
        <strain evidence="3">DSM 16219</strain>
    </source>
</reference>
<organism evidence="2 3">
    <name type="scientific">Desulfatibacillum alkenivorans DSM 16219</name>
    <dbReference type="NCBI Taxonomy" id="1121393"/>
    <lineage>
        <taxon>Bacteria</taxon>
        <taxon>Pseudomonadati</taxon>
        <taxon>Thermodesulfobacteriota</taxon>
        <taxon>Desulfobacteria</taxon>
        <taxon>Desulfobacterales</taxon>
        <taxon>Desulfatibacillaceae</taxon>
        <taxon>Desulfatibacillum</taxon>
    </lineage>
</organism>
<dbReference type="Proteomes" id="UP000183994">
    <property type="component" value="Unassembled WGS sequence"/>
</dbReference>